<dbReference type="Proteomes" id="UP000005408">
    <property type="component" value="Unassembled WGS sequence"/>
</dbReference>
<organism evidence="1 2">
    <name type="scientific">Magallana gigas</name>
    <name type="common">Pacific oyster</name>
    <name type="synonym">Crassostrea gigas</name>
    <dbReference type="NCBI Taxonomy" id="29159"/>
    <lineage>
        <taxon>Eukaryota</taxon>
        <taxon>Metazoa</taxon>
        <taxon>Spiralia</taxon>
        <taxon>Lophotrochozoa</taxon>
        <taxon>Mollusca</taxon>
        <taxon>Bivalvia</taxon>
        <taxon>Autobranchia</taxon>
        <taxon>Pteriomorphia</taxon>
        <taxon>Ostreida</taxon>
        <taxon>Ostreoidea</taxon>
        <taxon>Ostreidae</taxon>
        <taxon>Magallana</taxon>
    </lineage>
</organism>
<sequence length="77" mass="9201">MCAIEEPWYCLDYHQKTLPYLPNQGAIRLKLPRMMDDHSKSFFMAKELPLMTQHLETDSHASMRTSAPIKWMFWNIK</sequence>
<keyword evidence="2" id="KW-1185">Reference proteome</keyword>
<name>A0A8W8MB09_MAGGI</name>
<accession>A0A8W8MB09</accession>
<evidence type="ECO:0000313" key="1">
    <source>
        <dbReference type="EnsemblMetazoa" id="G31427.1:cds"/>
    </source>
</evidence>
<evidence type="ECO:0000313" key="2">
    <source>
        <dbReference type="Proteomes" id="UP000005408"/>
    </source>
</evidence>
<dbReference type="AlphaFoldDB" id="A0A8W8MB09"/>
<reference evidence="1" key="1">
    <citation type="submission" date="2022-08" db="UniProtKB">
        <authorList>
            <consortium name="EnsemblMetazoa"/>
        </authorList>
    </citation>
    <scope>IDENTIFICATION</scope>
    <source>
        <strain evidence="1">05x7-T-G4-1.051#20</strain>
    </source>
</reference>
<proteinExistence type="predicted"/>
<dbReference type="EnsemblMetazoa" id="G31427.1">
    <property type="protein sequence ID" value="G31427.1:cds"/>
    <property type="gene ID" value="G31427"/>
</dbReference>
<protein>
    <submittedName>
        <fullName evidence="1">Uncharacterized protein</fullName>
    </submittedName>
</protein>